<keyword evidence="3" id="KW-0653">Protein transport</keyword>
<keyword evidence="2" id="KW-0254">Endocytosis</keyword>
<keyword evidence="4" id="KW-0472">Membrane</keyword>
<dbReference type="FunFam" id="2.60.40.1170:FF:000023">
    <property type="entry name" value="AP-2 complex subunit mu"/>
    <property type="match status" value="1"/>
</dbReference>
<dbReference type="GO" id="GO:0006886">
    <property type="term" value="P:intracellular protein transport"/>
    <property type="evidence" value="ECO:0007669"/>
    <property type="project" value="InterPro"/>
</dbReference>
<dbReference type="GO" id="GO:0006897">
    <property type="term" value="P:endocytosis"/>
    <property type="evidence" value="ECO:0007669"/>
    <property type="project" value="UniProtKB-KW"/>
</dbReference>
<dbReference type="CDD" id="cd09251">
    <property type="entry name" value="AP-2_Mu2_Cterm"/>
    <property type="match status" value="1"/>
</dbReference>
<dbReference type="Gene3D" id="2.60.40.1170">
    <property type="entry name" value="Mu homology domain, subdomain B"/>
    <property type="match status" value="2"/>
</dbReference>
<dbReference type="InterPro" id="IPR001392">
    <property type="entry name" value="Clathrin_mu"/>
</dbReference>
<dbReference type="InterPro" id="IPR043532">
    <property type="entry name" value="AP2_Mu_N"/>
</dbReference>
<dbReference type="CDD" id="cd14836">
    <property type="entry name" value="AP2_Mu_N"/>
    <property type="match status" value="1"/>
</dbReference>
<dbReference type="PRINTS" id="PR00314">
    <property type="entry name" value="CLATHRINADPT"/>
</dbReference>
<dbReference type="PANTHER" id="PTHR10529">
    <property type="entry name" value="AP COMPLEX SUBUNIT MU"/>
    <property type="match status" value="1"/>
</dbReference>
<evidence type="ECO:0000259" key="8">
    <source>
        <dbReference type="PROSITE" id="PS51072"/>
    </source>
</evidence>
<evidence type="ECO:0000256" key="3">
    <source>
        <dbReference type="ARBA" id="ARBA00022927"/>
    </source>
</evidence>
<evidence type="ECO:0000256" key="4">
    <source>
        <dbReference type="ARBA" id="ARBA00023136"/>
    </source>
</evidence>
<dbReference type="FunFam" id="3.30.450.60:FF:000002">
    <property type="entry name" value="AP-2 complex subunit mu, putative"/>
    <property type="match status" value="1"/>
</dbReference>
<accession>A0AAQ3RVQ2</accession>
<gene>
    <name evidence="9" type="ORF">V8G54_014184</name>
</gene>
<dbReference type="SUPFAM" id="SSF64356">
    <property type="entry name" value="SNARE-like"/>
    <property type="match status" value="1"/>
</dbReference>
<feature type="compositionally biased region" description="Basic and acidic residues" evidence="7">
    <location>
        <begin position="435"/>
        <end position="444"/>
    </location>
</feature>
<dbReference type="Proteomes" id="UP001374535">
    <property type="component" value="Chromosome 5"/>
</dbReference>
<dbReference type="InterPro" id="IPR028565">
    <property type="entry name" value="MHD"/>
</dbReference>
<dbReference type="Gene3D" id="3.30.450.60">
    <property type="match status" value="1"/>
</dbReference>
<dbReference type="GO" id="GO:0030131">
    <property type="term" value="C:clathrin adaptor complex"/>
    <property type="evidence" value="ECO:0007669"/>
    <property type="project" value="InterPro"/>
</dbReference>
<dbReference type="AlphaFoldDB" id="A0AAQ3RVQ2"/>
<keyword evidence="5" id="KW-0168">Coated pit</keyword>
<evidence type="ECO:0000256" key="7">
    <source>
        <dbReference type="SAM" id="MobiDB-lite"/>
    </source>
</evidence>
<organism evidence="9 10">
    <name type="scientific">Vigna mungo</name>
    <name type="common">Black gram</name>
    <name type="synonym">Phaseolus mungo</name>
    <dbReference type="NCBI Taxonomy" id="3915"/>
    <lineage>
        <taxon>Eukaryota</taxon>
        <taxon>Viridiplantae</taxon>
        <taxon>Streptophyta</taxon>
        <taxon>Embryophyta</taxon>
        <taxon>Tracheophyta</taxon>
        <taxon>Spermatophyta</taxon>
        <taxon>Magnoliopsida</taxon>
        <taxon>eudicotyledons</taxon>
        <taxon>Gunneridae</taxon>
        <taxon>Pentapetalae</taxon>
        <taxon>rosids</taxon>
        <taxon>fabids</taxon>
        <taxon>Fabales</taxon>
        <taxon>Fabaceae</taxon>
        <taxon>Papilionoideae</taxon>
        <taxon>50 kb inversion clade</taxon>
        <taxon>NPAAA clade</taxon>
        <taxon>indigoferoid/millettioid clade</taxon>
        <taxon>Phaseoleae</taxon>
        <taxon>Vigna</taxon>
    </lineage>
</organism>
<evidence type="ECO:0000256" key="6">
    <source>
        <dbReference type="ARBA" id="ARBA00037878"/>
    </source>
</evidence>
<name>A0AAQ3RVQ2_VIGMU</name>
<reference evidence="9 10" key="1">
    <citation type="journal article" date="2023" name="Life. Sci Alliance">
        <title>Evolutionary insights into 3D genome organization and epigenetic landscape of Vigna mungo.</title>
        <authorList>
            <person name="Junaid A."/>
            <person name="Singh B."/>
            <person name="Bhatia S."/>
        </authorList>
    </citation>
    <scope>NUCLEOTIDE SEQUENCE [LARGE SCALE GENOMIC DNA]</scope>
    <source>
        <strain evidence="9">Urdbean</strain>
    </source>
</reference>
<dbReference type="InterPro" id="IPR036168">
    <property type="entry name" value="AP2_Mu_C_sf"/>
</dbReference>
<keyword evidence="1" id="KW-0813">Transport</keyword>
<dbReference type="InterPro" id="IPR043512">
    <property type="entry name" value="Mu2_C"/>
</dbReference>
<sequence>MVDAFRTHIMQTKELGTCPVRQIGGCSFFYMRISNVYIVIVVSSNANVACAFKFVVEAVALFKSYFGGAFDEDAIRNNFVLIYELLDEIMDFGYPQNLSPEILKLYITQEGVRSPFSSKPVDRPVPNATLQVTGAVGWRREGLVFLDIVESVNLLMSSKGVVLRCDVTGKILMKCFLSGMPDLKLGLNDKIGLEKESEIKSRPTKSGKTIELDDVTFHQCVNLTRFNSEKTVSFVPPDGEFELMKYRITEGVNLPFKVLPTIKELGRTRMEVNVKVKSVFGAKMFALGVVVKIPVPKQTAKTSFTVTSGRAKYNAAIDCLVWKLRKFPGQTEPTLSAEVELISTMTEKKSGTRPPIQMEFQVPMFTASGLRVRFLKVWEKSGYNTVEWVRYITKAGSYEALIYTCKYTMIRCFKGRSHLIAGFLGIGNHDHDSKDAAADEHDVHPGTTPYRVRETGRPRKGFSVPAKVVVDRHHLPPVLTPSTSGDGGLQGLGWYAKHLTMDEDGDVADEFLEEVLSVTPEGLGEDHHKTQTRFKSKKGTKEVRVNKQILLDGKIILHCVEHQGRL</sequence>
<protein>
    <recommendedName>
        <fullName evidence="8">MHD domain-containing protein</fullName>
    </recommendedName>
</protein>
<dbReference type="InterPro" id="IPR050431">
    <property type="entry name" value="Adaptor_comp_med_subunit"/>
</dbReference>
<evidence type="ECO:0000256" key="5">
    <source>
        <dbReference type="ARBA" id="ARBA00023176"/>
    </source>
</evidence>
<dbReference type="Pfam" id="PF00928">
    <property type="entry name" value="Adap_comp_sub"/>
    <property type="match status" value="1"/>
</dbReference>
<feature type="region of interest" description="Disordered" evidence="7">
    <location>
        <begin position="435"/>
        <end position="457"/>
    </location>
</feature>
<evidence type="ECO:0000256" key="1">
    <source>
        <dbReference type="ARBA" id="ARBA00022448"/>
    </source>
</evidence>
<comment type="subcellular location">
    <subcellularLocation>
        <location evidence="6">Membrane</location>
        <location evidence="6">Coated pit</location>
    </subcellularLocation>
</comment>
<dbReference type="InterPro" id="IPR011012">
    <property type="entry name" value="Longin-like_dom_sf"/>
</dbReference>
<evidence type="ECO:0000313" key="9">
    <source>
        <dbReference type="EMBL" id="WVZ09654.1"/>
    </source>
</evidence>
<proteinExistence type="predicted"/>
<dbReference type="SUPFAM" id="SSF49447">
    <property type="entry name" value="Second domain of Mu2 adaptin subunit (ap50) of ap2 adaptor"/>
    <property type="match status" value="1"/>
</dbReference>
<dbReference type="EMBL" id="CP144696">
    <property type="protein sequence ID" value="WVZ09654.1"/>
    <property type="molecule type" value="Genomic_DNA"/>
</dbReference>
<evidence type="ECO:0000313" key="10">
    <source>
        <dbReference type="Proteomes" id="UP001374535"/>
    </source>
</evidence>
<dbReference type="PROSITE" id="PS51072">
    <property type="entry name" value="MHD"/>
    <property type="match status" value="1"/>
</dbReference>
<dbReference type="GO" id="GO:0005905">
    <property type="term" value="C:clathrin-coated pit"/>
    <property type="evidence" value="ECO:0007669"/>
    <property type="project" value="UniProtKB-KW"/>
</dbReference>
<evidence type="ECO:0000256" key="2">
    <source>
        <dbReference type="ARBA" id="ARBA00022583"/>
    </source>
</evidence>
<keyword evidence="10" id="KW-1185">Reference proteome</keyword>
<feature type="domain" description="MHD" evidence="8">
    <location>
        <begin position="141"/>
        <end position="401"/>
    </location>
</feature>